<comment type="caution">
    <text evidence="1">The sequence shown here is derived from an EMBL/GenBank/DDBJ whole genome shotgun (WGS) entry which is preliminary data.</text>
</comment>
<name>A0ABW0BTP4_9BACT</name>
<evidence type="ECO:0000313" key="1">
    <source>
        <dbReference type="EMBL" id="MFC5191214.1"/>
    </source>
</evidence>
<proteinExistence type="predicted"/>
<evidence type="ECO:0008006" key="3">
    <source>
        <dbReference type="Google" id="ProtNLM"/>
    </source>
</evidence>
<sequence length="125" mass="14052">MISFLSLITLFLRLSLAIQGSWGGYSIQDHSGDQLHCQSSTPTQESLYSDPNWFEGNISLIRKLENEERVEAESDSFLGFCSDLTPDFLSSAHELVPNSEFGTKAIRGSLPPLYDIFHSWKIHLS</sequence>
<dbReference type="Proteomes" id="UP001596163">
    <property type="component" value="Unassembled WGS sequence"/>
</dbReference>
<keyword evidence="2" id="KW-1185">Reference proteome</keyword>
<dbReference type="RefSeq" id="WP_377913051.1">
    <property type="nucleotide sequence ID" value="NZ_JBHSKS010000003.1"/>
</dbReference>
<reference evidence="2" key="1">
    <citation type="journal article" date="2019" name="Int. J. Syst. Evol. Microbiol.">
        <title>The Global Catalogue of Microorganisms (GCM) 10K type strain sequencing project: providing services to taxonomists for standard genome sequencing and annotation.</title>
        <authorList>
            <consortium name="The Broad Institute Genomics Platform"/>
            <consortium name="The Broad Institute Genome Sequencing Center for Infectious Disease"/>
            <person name="Wu L."/>
            <person name="Ma J."/>
        </authorList>
    </citation>
    <scope>NUCLEOTIDE SEQUENCE [LARGE SCALE GENOMIC DNA]</scope>
    <source>
        <strain evidence="2">CGMCC 1.7030</strain>
    </source>
</reference>
<evidence type="ECO:0000313" key="2">
    <source>
        <dbReference type="Proteomes" id="UP001596163"/>
    </source>
</evidence>
<gene>
    <name evidence="1" type="ORF">ACFPIK_05510</name>
</gene>
<organism evidence="1 2">
    <name type="scientific">Algoriphagus aquatilis</name>
    <dbReference type="NCBI Taxonomy" id="490186"/>
    <lineage>
        <taxon>Bacteria</taxon>
        <taxon>Pseudomonadati</taxon>
        <taxon>Bacteroidota</taxon>
        <taxon>Cytophagia</taxon>
        <taxon>Cytophagales</taxon>
        <taxon>Cyclobacteriaceae</taxon>
        <taxon>Algoriphagus</taxon>
    </lineage>
</organism>
<dbReference type="EMBL" id="JBHSKS010000003">
    <property type="protein sequence ID" value="MFC5191214.1"/>
    <property type="molecule type" value="Genomic_DNA"/>
</dbReference>
<accession>A0ABW0BTP4</accession>
<protein>
    <recommendedName>
        <fullName evidence="3">DUF4259 domain-containing protein</fullName>
    </recommendedName>
</protein>